<accession>A0AAV9HL71</accession>
<dbReference type="Proteomes" id="UP001321749">
    <property type="component" value="Unassembled WGS sequence"/>
</dbReference>
<organism evidence="1 2">
    <name type="scientific">Cladorrhinum samala</name>
    <dbReference type="NCBI Taxonomy" id="585594"/>
    <lineage>
        <taxon>Eukaryota</taxon>
        <taxon>Fungi</taxon>
        <taxon>Dikarya</taxon>
        <taxon>Ascomycota</taxon>
        <taxon>Pezizomycotina</taxon>
        <taxon>Sordariomycetes</taxon>
        <taxon>Sordariomycetidae</taxon>
        <taxon>Sordariales</taxon>
        <taxon>Podosporaceae</taxon>
        <taxon>Cladorrhinum</taxon>
    </lineage>
</organism>
<reference evidence="1" key="1">
    <citation type="journal article" date="2023" name="Mol. Phylogenet. Evol.">
        <title>Genome-scale phylogeny and comparative genomics of the fungal order Sordariales.</title>
        <authorList>
            <person name="Hensen N."/>
            <person name="Bonometti L."/>
            <person name="Westerberg I."/>
            <person name="Brannstrom I.O."/>
            <person name="Guillou S."/>
            <person name="Cros-Aarteil S."/>
            <person name="Calhoun S."/>
            <person name="Haridas S."/>
            <person name="Kuo A."/>
            <person name="Mondo S."/>
            <person name="Pangilinan J."/>
            <person name="Riley R."/>
            <person name="LaButti K."/>
            <person name="Andreopoulos B."/>
            <person name="Lipzen A."/>
            <person name="Chen C."/>
            <person name="Yan M."/>
            <person name="Daum C."/>
            <person name="Ng V."/>
            <person name="Clum A."/>
            <person name="Steindorff A."/>
            <person name="Ohm R.A."/>
            <person name="Martin F."/>
            <person name="Silar P."/>
            <person name="Natvig D.O."/>
            <person name="Lalanne C."/>
            <person name="Gautier V."/>
            <person name="Ament-Velasquez S.L."/>
            <person name="Kruys A."/>
            <person name="Hutchinson M.I."/>
            <person name="Powell A.J."/>
            <person name="Barry K."/>
            <person name="Miller A.N."/>
            <person name="Grigoriev I.V."/>
            <person name="Debuchy R."/>
            <person name="Gladieux P."/>
            <person name="Hiltunen Thoren M."/>
            <person name="Johannesson H."/>
        </authorList>
    </citation>
    <scope>NUCLEOTIDE SEQUENCE</scope>
    <source>
        <strain evidence="1">PSN324</strain>
    </source>
</reference>
<protein>
    <submittedName>
        <fullName evidence="1">Uncharacterized protein</fullName>
    </submittedName>
</protein>
<name>A0AAV9HL71_9PEZI</name>
<dbReference type="EMBL" id="MU864989">
    <property type="protein sequence ID" value="KAK4461531.1"/>
    <property type="molecule type" value="Genomic_DNA"/>
</dbReference>
<reference evidence="1" key="2">
    <citation type="submission" date="2023-06" db="EMBL/GenBank/DDBJ databases">
        <authorList>
            <consortium name="Lawrence Berkeley National Laboratory"/>
            <person name="Mondo S.J."/>
            <person name="Hensen N."/>
            <person name="Bonometti L."/>
            <person name="Westerberg I."/>
            <person name="Brannstrom I.O."/>
            <person name="Guillou S."/>
            <person name="Cros-Aarteil S."/>
            <person name="Calhoun S."/>
            <person name="Haridas S."/>
            <person name="Kuo A."/>
            <person name="Pangilinan J."/>
            <person name="Riley R."/>
            <person name="Labutti K."/>
            <person name="Andreopoulos B."/>
            <person name="Lipzen A."/>
            <person name="Chen C."/>
            <person name="Yanf M."/>
            <person name="Daum C."/>
            <person name="Ng V."/>
            <person name="Clum A."/>
            <person name="Steindorff A."/>
            <person name="Ohm R."/>
            <person name="Martin F."/>
            <person name="Silar P."/>
            <person name="Natvig D."/>
            <person name="Lalanne C."/>
            <person name="Gautier V."/>
            <person name="Ament-Velasquez S.L."/>
            <person name="Kruys A."/>
            <person name="Hutchinson M.I."/>
            <person name="Powell A.J."/>
            <person name="Barry K."/>
            <person name="Miller A.N."/>
            <person name="Grigoriev I.V."/>
            <person name="Debuchy R."/>
            <person name="Gladieux P."/>
            <person name="Thoren M.H."/>
            <person name="Johannesson H."/>
        </authorList>
    </citation>
    <scope>NUCLEOTIDE SEQUENCE</scope>
    <source>
        <strain evidence="1">PSN324</strain>
    </source>
</reference>
<keyword evidence="2" id="KW-1185">Reference proteome</keyword>
<evidence type="ECO:0000313" key="1">
    <source>
        <dbReference type="EMBL" id="KAK4461531.1"/>
    </source>
</evidence>
<gene>
    <name evidence="1" type="ORF">QBC42DRAFT_287410</name>
</gene>
<evidence type="ECO:0000313" key="2">
    <source>
        <dbReference type="Proteomes" id="UP001321749"/>
    </source>
</evidence>
<proteinExistence type="predicted"/>
<sequence length="248" mass="27920">MPYSFGDYAAVWCEHGDLDFDPSIGTIGSAEPELLDVFPWEEYNIAEGPTRDQTDNDEFMETVSDLPMYYEGFPWAVQWHNGPLAQETGRREKKPDSSVLIDLVSEEGIGYQECKVEDNTDYIAKDGRFYPGAQVCSLHRDGRTYSCVSAGVLVRKGTERRLTISFHNWGRHAKEEPDLLNKDSTEAKKLFRAVQGENGTEFGYLREWIGGTSIGIIELHEGIIFENRFIGIDTFAKKTLKGKGGSSK</sequence>
<dbReference type="AlphaFoldDB" id="A0AAV9HL71"/>
<comment type="caution">
    <text evidence="1">The sequence shown here is derived from an EMBL/GenBank/DDBJ whole genome shotgun (WGS) entry which is preliminary data.</text>
</comment>